<keyword evidence="3" id="KW-0496">Mitochondrion</keyword>
<comment type="caution">
    <text evidence="4">The sequence shown here is derived from an EMBL/GenBank/DDBJ whole genome shotgun (WGS) entry which is preliminary data.</text>
</comment>
<dbReference type="OrthoDB" id="191995at2759"/>
<dbReference type="Gene3D" id="2.40.30.160">
    <property type="match status" value="1"/>
</dbReference>
<proteinExistence type="predicted"/>
<gene>
    <name evidence="4" type="ORF">FVE85_1510</name>
</gene>
<name>A0A5J4YVQ7_PORPP</name>
<dbReference type="GO" id="GO:0016740">
    <property type="term" value="F:transferase activity"/>
    <property type="evidence" value="ECO:0007669"/>
    <property type="project" value="UniProtKB-KW"/>
</dbReference>
<dbReference type="OMA" id="NMLVAND"/>
<dbReference type="Gene3D" id="3.30.1360.120">
    <property type="entry name" value="Probable tRNA modification gtpase trme, domain 1"/>
    <property type="match status" value="1"/>
</dbReference>
<evidence type="ECO:0000256" key="1">
    <source>
        <dbReference type="ARBA" id="ARBA00004173"/>
    </source>
</evidence>
<evidence type="ECO:0000313" key="4">
    <source>
        <dbReference type="EMBL" id="KAA8495355.1"/>
    </source>
</evidence>
<dbReference type="GO" id="GO:0005759">
    <property type="term" value="C:mitochondrial matrix"/>
    <property type="evidence" value="ECO:0007669"/>
    <property type="project" value="TreeGrafter"/>
</dbReference>
<dbReference type="NCBIfam" id="TIGR03317">
    <property type="entry name" value="ygfZ_signature"/>
    <property type="match status" value="1"/>
</dbReference>
<organism evidence="4 5">
    <name type="scientific">Porphyridium purpureum</name>
    <name type="common">Red alga</name>
    <name type="synonym">Porphyridium cruentum</name>
    <dbReference type="NCBI Taxonomy" id="35688"/>
    <lineage>
        <taxon>Eukaryota</taxon>
        <taxon>Rhodophyta</taxon>
        <taxon>Bangiophyceae</taxon>
        <taxon>Porphyridiales</taxon>
        <taxon>Porphyridiaceae</taxon>
        <taxon>Porphyridium</taxon>
    </lineage>
</organism>
<evidence type="ECO:0000256" key="3">
    <source>
        <dbReference type="ARBA" id="ARBA00023128"/>
    </source>
</evidence>
<dbReference type="InterPro" id="IPR017703">
    <property type="entry name" value="YgfZ/GCV_T_CS"/>
</dbReference>
<keyword evidence="4" id="KW-0808">Transferase</keyword>
<protein>
    <submittedName>
        <fullName evidence="4">Putative transferase CAF17, mitochondrial</fullName>
    </submittedName>
</protein>
<evidence type="ECO:0000313" key="5">
    <source>
        <dbReference type="Proteomes" id="UP000324585"/>
    </source>
</evidence>
<keyword evidence="5" id="KW-1185">Reference proteome</keyword>
<dbReference type="InterPro" id="IPR027266">
    <property type="entry name" value="TrmE/GcvT-like"/>
</dbReference>
<keyword evidence="2" id="KW-0809">Transit peptide</keyword>
<dbReference type="PANTHER" id="PTHR22602:SF0">
    <property type="entry name" value="TRANSFERASE CAF17, MITOCHONDRIAL-RELATED"/>
    <property type="match status" value="1"/>
</dbReference>
<evidence type="ECO:0000256" key="2">
    <source>
        <dbReference type="ARBA" id="ARBA00022946"/>
    </source>
</evidence>
<dbReference type="GO" id="GO:0016226">
    <property type="term" value="P:iron-sulfur cluster assembly"/>
    <property type="evidence" value="ECO:0007669"/>
    <property type="project" value="TreeGrafter"/>
</dbReference>
<dbReference type="EMBL" id="VRMN01000003">
    <property type="protein sequence ID" value="KAA8495355.1"/>
    <property type="molecule type" value="Genomic_DNA"/>
</dbReference>
<dbReference type="Proteomes" id="UP000324585">
    <property type="component" value="Unassembled WGS sequence"/>
</dbReference>
<dbReference type="PANTHER" id="PTHR22602">
    <property type="entry name" value="TRANSFERASE CAF17, MITOCHONDRIAL-RELATED"/>
    <property type="match status" value="1"/>
</dbReference>
<comment type="subcellular location">
    <subcellularLocation>
        <location evidence="1">Mitochondrion</location>
    </subcellularLocation>
</comment>
<dbReference type="SUPFAM" id="SSF103025">
    <property type="entry name" value="Folate-binding domain"/>
    <property type="match status" value="1"/>
</dbReference>
<accession>A0A5J4YVQ7</accession>
<dbReference type="AlphaFoldDB" id="A0A5J4YVQ7"/>
<dbReference type="InterPro" id="IPR045179">
    <property type="entry name" value="YgfZ/GcvT"/>
</dbReference>
<sequence length="391" mass="43251">MAASCGRVCLHLVSSFVAPLRSRGVIRVVGPDTPDFLQGLFTNDVYASPGIHAEKLRVGLDSDQRELLQQQRQHAPPRLVFGAFLNHRGRVMAEAFLHFIGPDEALLDVDATSVPSLVKYLHMHRLRKQLSISDETGRMQVWTHTQAKPIDLGKTMEAGRSDQGTRWFEDSREGALGLRAVLQKNAPRPSITTLADNESEGTQLLTESVHRGVRILHGVPEGMSASLEFADTPLPLEMNLDVFNGVSFTKGCYVGQELTARTHHTGIVRKRLLPFVASVSQEAARARAERVLELEPGSIPGVFPAEFIEYDLLGQLKLKTELAYHDKEIPCSSALSSFYNIGLGVFRLDQAFASPSDNVSKPLLGRADNGDLFHAFVWIPKRIRKVLDMSN</sequence>
<reference evidence="5" key="1">
    <citation type="journal article" date="2019" name="Nat. Commun.">
        <title>Expansion of phycobilisome linker gene families in mesophilic red algae.</title>
        <authorList>
            <person name="Lee J."/>
            <person name="Kim D."/>
            <person name="Bhattacharya D."/>
            <person name="Yoon H.S."/>
        </authorList>
    </citation>
    <scope>NUCLEOTIDE SEQUENCE [LARGE SCALE GENOMIC DNA]</scope>
    <source>
        <strain evidence="5">CCMP 1328</strain>
    </source>
</reference>